<organism evidence="1 2">
    <name type="scientific">Racocetra persica</name>
    <dbReference type="NCBI Taxonomy" id="160502"/>
    <lineage>
        <taxon>Eukaryota</taxon>
        <taxon>Fungi</taxon>
        <taxon>Fungi incertae sedis</taxon>
        <taxon>Mucoromycota</taxon>
        <taxon>Glomeromycotina</taxon>
        <taxon>Glomeromycetes</taxon>
        <taxon>Diversisporales</taxon>
        <taxon>Gigasporaceae</taxon>
        <taxon>Racocetra</taxon>
    </lineage>
</organism>
<dbReference type="Proteomes" id="UP000789920">
    <property type="component" value="Unassembled WGS sequence"/>
</dbReference>
<proteinExistence type="predicted"/>
<evidence type="ECO:0000313" key="2">
    <source>
        <dbReference type="Proteomes" id="UP000789920"/>
    </source>
</evidence>
<name>A0ACA9NPE6_9GLOM</name>
<comment type="caution">
    <text evidence="1">The sequence shown here is derived from an EMBL/GenBank/DDBJ whole genome shotgun (WGS) entry which is preliminary data.</text>
</comment>
<gene>
    <name evidence="1" type="ORF">RPERSI_LOCUS8558</name>
</gene>
<protein>
    <submittedName>
        <fullName evidence="1">9775_t:CDS:1</fullName>
    </submittedName>
</protein>
<evidence type="ECO:0000313" key="1">
    <source>
        <dbReference type="EMBL" id="CAG8668078.1"/>
    </source>
</evidence>
<keyword evidence="2" id="KW-1185">Reference proteome</keyword>
<feature type="non-terminal residue" evidence="1">
    <location>
        <position position="1"/>
    </location>
</feature>
<sequence>RVLKDAIPKRNWNKDDLPNYLLEQIWHKQNKQRLWNAYIECLQNKYEDIIELIEEYDTGTSRLLKENANLFCKYNPKRIIQRREEHVNWATYNEQHDKHHCCRKEYNRPTAKEDLYYIKGLFINPYTFQVIYIEETLYCKGCYSEMHEALDFKNPKIKIQDLFNNELQSESDGYEELMDDDKDPELCEARLLSINQDKRKQVNISLCKECLMPKEQNEKGYCKGFQREIDTTAVNLITEEEFNEPHPEKPKKETSKEIHDEKSHGQDLLYRNNISQKIKELYTIFGLMAEQQFRLTQENKALVKKITILEQLTLELQNKNQKLKRKLKDTQDYINLEDPSEDEDDEMKYARQFRSHKAKYNNRF</sequence>
<reference evidence="1" key="1">
    <citation type="submission" date="2021-06" db="EMBL/GenBank/DDBJ databases">
        <authorList>
            <person name="Kallberg Y."/>
            <person name="Tangrot J."/>
            <person name="Rosling A."/>
        </authorList>
    </citation>
    <scope>NUCLEOTIDE SEQUENCE</scope>
    <source>
        <strain evidence="1">MA461A</strain>
    </source>
</reference>
<dbReference type="EMBL" id="CAJVQC010015531">
    <property type="protein sequence ID" value="CAG8668078.1"/>
    <property type="molecule type" value="Genomic_DNA"/>
</dbReference>
<accession>A0ACA9NPE6</accession>